<dbReference type="AlphaFoldDB" id="A0A9D3LNK5"/>
<reference evidence="1" key="1">
    <citation type="submission" date="2021-01" db="EMBL/GenBank/DDBJ databases">
        <title>A chromosome-scale assembly of European eel, Anguilla anguilla.</title>
        <authorList>
            <person name="Henkel C."/>
            <person name="Jong-Raadsen S.A."/>
            <person name="Dufour S."/>
            <person name="Weltzien F.-A."/>
            <person name="Palstra A.P."/>
            <person name="Pelster B."/>
            <person name="Spaink H.P."/>
            <person name="Van Den Thillart G.E."/>
            <person name="Jansen H."/>
            <person name="Zahm M."/>
            <person name="Klopp C."/>
            <person name="Cedric C."/>
            <person name="Louis A."/>
            <person name="Berthelot C."/>
            <person name="Parey E."/>
            <person name="Roest Crollius H."/>
            <person name="Montfort J."/>
            <person name="Robinson-Rechavi M."/>
            <person name="Bucao C."/>
            <person name="Bouchez O."/>
            <person name="Gislard M."/>
            <person name="Lluch J."/>
            <person name="Milhes M."/>
            <person name="Lampietro C."/>
            <person name="Lopez Roques C."/>
            <person name="Donnadieu C."/>
            <person name="Braasch I."/>
            <person name="Desvignes T."/>
            <person name="Postlethwait J."/>
            <person name="Bobe J."/>
            <person name="Guiguen Y."/>
            <person name="Dirks R."/>
        </authorList>
    </citation>
    <scope>NUCLEOTIDE SEQUENCE</scope>
    <source>
        <strain evidence="1">Tag_6206</strain>
        <tissue evidence="1">Liver</tissue>
    </source>
</reference>
<feature type="non-terminal residue" evidence="1">
    <location>
        <position position="107"/>
    </location>
</feature>
<comment type="caution">
    <text evidence="1">The sequence shown here is derived from an EMBL/GenBank/DDBJ whole genome shotgun (WGS) entry which is preliminary data.</text>
</comment>
<dbReference type="EMBL" id="JAFIRN010000016">
    <property type="protein sequence ID" value="KAG5833926.1"/>
    <property type="molecule type" value="Genomic_DNA"/>
</dbReference>
<organism evidence="1 2">
    <name type="scientific">Anguilla anguilla</name>
    <name type="common">European freshwater eel</name>
    <name type="synonym">Muraena anguilla</name>
    <dbReference type="NCBI Taxonomy" id="7936"/>
    <lineage>
        <taxon>Eukaryota</taxon>
        <taxon>Metazoa</taxon>
        <taxon>Chordata</taxon>
        <taxon>Craniata</taxon>
        <taxon>Vertebrata</taxon>
        <taxon>Euteleostomi</taxon>
        <taxon>Actinopterygii</taxon>
        <taxon>Neopterygii</taxon>
        <taxon>Teleostei</taxon>
        <taxon>Anguilliformes</taxon>
        <taxon>Anguillidae</taxon>
        <taxon>Anguilla</taxon>
    </lineage>
</organism>
<evidence type="ECO:0000313" key="1">
    <source>
        <dbReference type="EMBL" id="KAG5833926.1"/>
    </source>
</evidence>
<name>A0A9D3LNK5_ANGAN</name>
<keyword evidence="2" id="KW-1185">Reference proteome</keyword>
<sequence>GVGGGGEGLVAQACCCCLSFPLRACLRVTAGAFTFPPESTDQISDQPTYRIHRVVLGQYPQAVLGGTGPALGPDCLMGPISSVSPVSVLGQYLITAGSVLGQCWVST</sequence>
<dbReference type="Proteomes" id="UP001044222">
    <property type="component" value="Chromosome 16"/>
</dbReference>
<accession>A0A9D3LNK5</accession>
<proteinExistence type="predicted"/>
<gene>
    <name evidence="1" type="ORF">ANANG_G00281090</name>
</gene>
<evidence type="ECO:0000313" key="2">
    <source>
        <dbReference type="Proteomes" id="UP001044222"/>
    </source>
</evidence>
<protein>
    <submittedName>
        <fullName evidence="1">Uncharacterized protein</fullName>
    </submittedName>
</protein>